<feature type="domain" description="Fe-containing alcohol dehydrogenase-like C-terminal" evidence="5">
    <location>
        <begin position="189"/>
        <end position="381"/>
    </location>
</feature>
<comment type="caution">
    <text evidence="6">The sequence shown here is derived from an EMBL/GenBank/DDBJ whole genome shotgun (WGS) entry which is preliminary data.</text>
</comment>
<dbReference type="InterPro" id="IPR001670">
    <property type="entry name" value="ADH_Fe/GldA"/>
</dbReference>
<evidence type="ECO:0000259" key="4">
    <source>
        <dbReference type="Pfam" id="PF00465"/>
    </source>
</evidence>
<dbReference type="EMBL" id="JABACJ020000008">
    <property type="protein sequence ID" value="MBU3876208.1"/>
    <property type="molecule type" value="Genomic_DNA"/>
</dbReference>
<keyword evidence="3" id="KW-0520">NAD</keyword>
<feature type="domain" description="Alcohol dehydrogenase iron-type/glycerol dehydrogenase GldA" evidence="4">
    <location>
        <begin position="11"/>
        <end position="178"/>
    </location>
</feature>
<dbReference type="PANTHER" id="PTHR11496">
    <property type="entry name" value="ALCOHOL DEHYDROGENASE"/>
    <property type="match status" value="1"/>
</dbReference>
<proteinExistence type="inferred from homology"/>
<dbReference type="Proteomes" id="UP000723714">
    <property type="component" value="Unassembled WGS sequence"/>
</dbReference>
<dbReference type="InterPro" id="IPR013460">
    <property type="entry name" value="Lactal_redase"/>
</dbReference>
<dbReference type="InterPro" id="IPR018211">
    <property type="entry name" value="ADH_Fe_CS"/>
</dbReference>
<gene>
    <name evidence="6" type="primary">fucO</name>
    <name evidence="6" type="ORF">HGO97_010325</name>
</gene>
<evidence type="ECO:0000259" key="5">
    <source>
        <dbReference type="Pfam" id="PF25137"/>
    </source>
</evidence>
<dbReference type="InterPro" id="IPR039697">
    <property type="entry name" value="Alcohol_dehydrogenase_Fe"/>
</dbReference>
<evidence type="ECO:0000313" key="6">
    <source>
        <dbReference type="EMBL" id="MBU3876208.1"/>
    </source>
</evidence>
<dbReference type="PROSITE" id="PS00913">
    <property type="entry name" value="ADH_IRON_1"/>
    <property type="match status" value="1"/>
</dbReference>
<keyword evidence="7" id="KW-1185">Reference proteome</keyword>
<dbReference type="CDD" id="cd08176">
    <property type="entry name" value="LPO"/>
    <property type="match status" value="1"/>
</dbReference>
<organism evidence="6 7">
    <name type="scientific">Faecalicatena faecalis</name>
    <dbReference type="NCBI Taxonomy" id="2726362"/>
    <lineage>
        <taxon>Bacteria</taxon>
        <taxon>Bacillati</taxon>
        <taxon>Bacillota</taxon>
        <taxon>Clostridia</taxon>
        <taxon>Lachnospirales</taxon>
        <taxon>Lachnospiraceae</taxon>
        <taxon>Faecalicatena</taxon>
    </lineage>
</organism>
<evidence type="ECO:0000256" key="2">
    <source>
        <dbReference type="ARBA" id="ARBA00023002"/>
    </source>
</evidence>
<evidence type="ECO:0000256" key="1">
    <source>
        <dbReference type="ARBA" id="ARBA00007358"/>
    </source>
</evidence>
<evidence type="ECO:0000256" key="3">
    <source>
        <dbReference type="ARBA" id="ARBA00023027"/>
    </source>
</evidence>
<comment type="similarity">
    <text evidence="1">Belongs to the iron-containing alcohol dehydrogenase family.</text>
</comment>
<protein>
    <submittedName>
        <fullName evidence="6">Lactaldehyde reductase</fullName>
        <ecNumber evidence="6">1.1.1.77</ecNumber>
    </submittedName>
</protein>
<dbReference type="Pfam" id="PF00465">
    <property type="entry name" value="Fe-ADH"/>
    <property type="match status" value="1"/>
</dbReference>
<dbReference type="GO" id="GO:0008912">
    <property type="term" value="F:lactaldehyde reductase activity"/>
    <property type="evidence" value="ECO:0007669"/>
    <property type="project" value="UniProtKB-EC"/>
</dbReference>
<accession>A0ABS6D3P1</accession>
<dbReference type="PROSITE" id="PS00060">
    <property type="entry name" value="ADH_IRON_2"/>
    <property type="match status" value="1"/>
</dbReference>
<name>A0ABS6D3P1_9FIRM</name>
<dbReference type="EC" id="1.1.1.77" evidence="6"/>
<evidence type="ECO:0000313" key="7">
    <source>
        <dbReference type="Proteomes" id="UP000723714"/>
    </source>
</evidence>
<dbReference type="Pfam" id="PF25137">
    <property type="entry name" value="ADH_Fe_C"/>
    <property type="match status" value="1"/>
</dbReference>
<reference evidence="6 7" key="1">
    <citation type="submission" date="2021-06" db="EMBL/GenBank/DDBJ databases">
        <title>Faecalicatena sp. nov. isolated from porcine feces.</title>
        <authorList>
            <person name="Oh B.S."/>
            <person name="Lee J.H."/>
        </authorList>
    </citation>
    <scope>NUCLEOTIDE SEQUENCE [LARGE SCALE GENOMIC DNA]</scope>
    <source>
        <strain evidence="6 7">AGMB00832</strain>
    </source>
</reference>
<dbReference type="PANTHER" id="PTHR11496:SF102">
    <property type="entry name" value="ALCOHOL DEHYDROGENASE 4"/>
    <property type="match status" value="1"/>
</dbReference>
<dbReference type="NCBIfam" id="NF007911">
    <property type="entry name" value="PRK10624.1"/>
    <property type="match status" value="1"/>
</dbReference>
<sequence length="382" mass="40706">MSNRFILNETSYHGAGAVNDIATEVNARGYQKAFVCSDPDLVKFGVTQKVLDVLDKNGLTYELYSNIKPNPTIENVQTGVQAFKASGADYIIAIGGGSSMDTAKAVGIIINNPEFEDVRSLEGTAPTKNKCVPIIAVPTTAGTAAEVTINYVITDVEKNRKFVCVDPHDIPVVAVIDPDMMSSMPKGLTASTGMDALTHAIEGYTTAGAWELSDMFHLKAIEIIARSLRGAVDNTPEGRADMALGQYVAGMGFSNVGLGIVHSMAHTLGALYDTPHGVANAILLPTVMEYNAEATGEKYREIAKAMGVHGTENMTQEEYRKAAVDAVKKLSADVGIPADLKGIVKEEDIPFLSESAYADACRPGNPKETSVEDIAALFRSLL</sequence>
<dbReference type="RefSeq" id="WP_216241256.1">
    <property type="nucleotide sequence ID" value="NZ_JABACJ020000008.1"/>
</dbReference>
<keyword evidence="2 6" id="KW-0560">Oxidoreductase</keyword>
<dbReference type="InterPro" id="IPR056798">
    <property type="entry name" value="ADH_Fe_C"/>
</dbReference>
<dbReference type="NCBIfam" id="TIGR02638">
    <property type="entry name" value="lactal_redase"/>
    <property type="match status" value="1"/>
</dbReference>